<dbReference type="Gene3D" id="3.40.33.10">
    <property type="entry name" value="CAP"/>
    <property type="match status" value="2"/>
</dbReference>
<dbReference type="Pfam" id="PF00188">
    <property type="entry name" value="CAP"/>
    <property type="match status" value="2"/>
</dbReference>
<evidence type="ECO:0000259" key="4">
    <source>
        <dbReference type="SMART" id="SM00198"/>
    </source>
</evidence>
<dbReference type="FunFam" id="3.40.33.10:FF:000010">
    <property type="entry name" value="Predicted protein"/>
    <property type="match status" value="1"/>
</dbReference>
<name>A0A1I8PNS3_STOCA</name>
<dbReference type="SUPFAM" id="SSF55797">
    <property type="entry name" value="PR-1-like"/>
    <property type="match status" value="2"/>
</dbReference>
<dbReference type="SMART" id="SM00198">
    <property type="entry name" value="SCP"/>
    <property type="match status" value="2"/>
</dbReference>
<dbReference type="PRINTS" id="PR00837">
    <property type="entry name" value="V5TPXLIKE"/>
</dbReference>
<comment type="subcellular location">
    <subcellularLocation>
        <location evidence="1">Secreted</location>
    </subcellularLocation>
</comment>
<dbReference type="PROSITE" id="PS01009">
    <property type="entry name" value="CRISP_1"/>
    <property type="match status" value="2"/>
</dbReference>
<dbReference type="InterPro" id="IPR035940">
    <property type="entry name" value="CAP_sf"/>
</dbReference>
<keyword evidence="2" id="KW-0964">Secreted</keyword>
<sequence length="376" mass="42548">MENKTVKKYSISSIKDEEINQRPQIYKSTGSVTNLEEAFEEHLAKKNKLKHRKKNKYGENLALGTGSSYNVEDAVQSWYDEMENYDYKKPGFSAQTGHFTQVVWQQSSQIGVGVAQKNDCTWVVCNYDPPGNVLGHYEENVQRPKGRKPKSQPLTVVGKAKKESVQDDPKPSTSASFIKMGSKKGKWSAFEMECLEAHNKRRALHGCAPLTLNKDLCSLATDWAKHLAKIRTMHHRPHNDYGENLYQLTNRDPTAEDAVKAWYNEISLYKYSKPSFSMATGHFTQVVWLDTTELGVGKAKVDNMTFVVCNYNPPGNVMGQYKSQVPPLGGFKENGRLNTSKDRSNDNNNQASPNEHSSQNRKSSFFSIFRRSSKAK</sequence>
<dbReference type="InterPro" id="IPR018244">
    <property type="entry name" value="Allrgn_V5/Tpx1_CS"/>
</dbReference>
<dbReference type="VEuPathDB" id="VectorBase:SCAU009747"/>
<accession>A0A1I8PNS3</accession>
<feature type="compositionally biased region" description="Polar residues" evidence="3">
    <location>
        <begin position="346"/>
        <end position="357"/>
    </location>
</feature>
<feature type="compositionally biased region" description="Low complexity" evidence="3">
    <location>
        <begin position="361"/>
        <end position="370"/>
    </location>
</feature>
<dbReference type="PRINTS" id="PR00838">
    <property type="entry name" value="V5ALLERGEN"/>
</dbReference>
<gene>
    <name evidence="5" type="primary">106086211</name>
</gene>
<evidence type="ECO:0000256" key="3">
    <source>
        <dbReference type="SAM" id="MobiDB-lite"/>
    </source>
</evidence>
<protein>
    <recommendedName>
        <fullName evidence="4">SCP domain-containing protein</fullName>
    </recommendedName>
</protein>
<dbReference type="CDD" id="cd05382">
    <property type="entry name" value="CAP_GAPR1-like"/>
    <property type="match status" value="2"/>
</dbReference>
<feature type="domain" description="SCP" evidence="4">
    <location>
        <begin position="189"/>
        <end position="319"/>
    </location>
</feature>
<dbReference type="OrthoDB" id="337038at2759"/>
<dbReference type="GO" id="GO:0005576">
    <property type="term" value="C:extracellular region"/>
    <property type="evidence" value="ECO:0007669"/>
    <property type="project" value="UniProtKB-SubCell"/>
</dbReference>
<dbReference type="Proteomes" id="UP000095300">
    <property type="component" value="Unassembled WGS sequence"/>
</dbReference>
<evidence type="ECO:0000313" key="6">
    <source>
        <dbReference type="Proteomes" id="UP000095300"/>
    </source>
</evidence>
<evidence type="ECO:0000256" key="2">
    <source>
        <dbReference type="ARBA" id="ARBA00022525"/>
    </source>
</evidence>
<dbReference type="InterPro" id="IPR002413">
    <property type="entry name" value="V5_allergen-like"/>
</dbReference>
<evidence type="ECO:0000313" key="5">
    <source>
        <dbReference type="EnsemblMetazoa" id="SCAU009747-PB"/>
    </source>
</evidence>
<dbReference type="InterPro" id="IPR001283">
    <property type="entry name" value="CRISP-related"/>
</dbReference>
<feature type="region of interest" description="Disordered" evidence="3">
    <location>
        <begin position="320"/>
        <end position="376"/>
    </location>
</feature>
<feature type="compositionally biased region" description="Basic and acidic residues" evidence="3">
    <location>
        <begin position="160"/>
        <end position="170"/>
    </location>
</feature>
<feature type="compositionally biased region" description="Basic and acidic residues" evidence="3">
    <location>
        <begin position="333"/>
        <end position="345"/>
    </location>
</feature>
<organism evidence="5 6">
    <name type="scientific">Stomoxys calcitrans</name>
    <name type="common">Stable fly</name>
    <name type="synonym">Conops calcitrans</name>
    <dbReference type="NCBI Taxonomy" id="35570"/>
    <lineage>
        <taxon>Eukaryota</taxon>
        <taxon>Metazoa</taxon>
        <taxon>Ecdysozoa</taxon>
        <taxon>Arthropoda</taxon>
        <taxon>Hexapoda</taxon>
        <taxon>Insecta</taxon>
        <taxon>Pterygota</taxon>
        <taxon>Neoptera</taxon>
        <taxon>Endopterygota</taxon>
        <taxon>Diptera</taxon>
        <taxon>Brachycera</taxon>
        <taxon>Muscomorpha</taxon>
        <taxon>Muscoidea</taxon>
        <taxon>Muscidae</taxon>
        <taxon>Stomoxys</taxon>
    </lineage>
</organism>
<dbReference type="InterPro" id="IPR014044">
    <property type="entry name" value="CAP_dom"/>
</dbReference>
<dbReference type="AlphaFoldDB" id="A0A1I8PNS3"/>
<keyword evidence="6" id="KW-1185">Reference proteome</keyword>
<dbReference type="EnsemblMetazoa" id="SCAU009747-RB">
    <property type="protein sequence ID" value="SCAU009747-PB"/>
    <property type="gene ID" value="SCAU009747"/>
</dbReference>
<dbReference type="InterPro" id="IPR034113">
    <property type="entry name" value="SCP_GAPR1-like"/>
</dbReference>
<reference evidence="5" key="1">
    <citation type="submission" date="2020-05" db="UniProtKB">
        <authorList>
            <consortium name="EnsemblMetazoa"/>
        </authorList>
    </citation>
    <scope>IDENTIFICATION</scope>
    <source>
        <strain evidence="5">USDA</strain>
    </source>
</reference>
<proteinExistence type="predicted"/>
<dbReference type="PANTHER" id="PTHR10334">
    <property type="entry name" value="CYSTEINE-RICH SECRETORY PROTEIN-RELATED"/>
    <property type="match status" value="1"/>
</dbReference>
<evidence type="ECO:0000256" key="1">
    <source>
        <dbReference type="ARBA" id="ARBA00004613"/>
    </source>
</evidence>
<feature type="region of interest" description="Disordered" evidence="3">
    <location>
        <begin position="141"/>
        <end position="178"/>
    </location>
</feature>
<feature type="domain" description="SCP" evidence="4">
    <location>
        <begin position="13"/>
        <end position="135"/>
    </location>
</feature>
<dbReference type="PROSITE" id="PS01010">
    <property type="entry name" value="CRISP_2"/>
    <property type="match status" value="1"/>
</dbReference>